<name>A0A1J0ACQ4_9CYAN</name>
<dbReference type="STRING" id="1188229.GlitD10_1395"/>
<comment type="similarity">
    <text evidence="2">Belongs to the RbfA family.</text>
</comment>
<comment type="function">
    <text evidence="2">One of several proteins that assist in the late maturation steps of the functional core of the 30S ribosomal subunit. Associates with free 30S ribosomal subunits (but not with 30S subunits that are part of 70S ribosomes or polysomes). Required for efficient processing of 16S rRNA. May interact with the 5'-terminal helix region of 16S rRNA.</text>
</comment>
<dbReference type="GO" id="GO:0030490">
    <property type="term" value="P:maturation of SSU-rRNA"/>
    <property type="evidence" value="ECO:0007669"/>
    <property type="project" value="UniProtKB-UniRule"/>
</dbReference>
<accession>A0A1J0ACQ4</accession>
<comment type="subunit">
    <text evidence="2">Monomer. Binds 30S ribosomal subunits, but not 50S ribosomal subunits or 70S ribosomes.</text>
</comment>
<keyword evidence="1 2" id="KW-0690">Ribosome biogenesis</keyword>
<comment type="subcellular location">
    <subcellularLocation>
        <location evidence="2">Cytoplasm</location>
    </subcellularLocation>
</comment>
<dbReference type="Pfam" id="PF02033">
    <property type="entry name" value="RBFA"/>
    <property type="match status" value="1"/>
</dbReference>
<dbReference type="InterPro" id="IPR000238">
    <property type="entry name" value="RbfA"/>
</dbReference>
<dbReference type="PANTHER" id="PTHR33515:SF1">
    <property type="entry name" value="RIBOSOME-BINDING FACTOR A, CHLOROPLASTIC-RELATED"/>
    <property type="match status" value="1"/>
</dbReference>
<dbReference type="AlphaFoldDB" id="A0A1J0ACQ4"/>
<dbReference type="KEGG" id="glt:GlitD10_1395"/>
<dbReference type="GO" id="GO:0043024">
    <property type="term" value="F:ribosomal small subunit binding"/>
    <property type="evidence" value="ECO:0007669"/>
    <property type="project" value="TreeGrafter"/>
</dbReference>
<reference evidence="3 4" key="1">
    <citation type="submission" date="2016-10" db="EMBL/GenBank/DDBJ databases">
        <title>Description of Gloeomargarita lithophora gen. nov., sp. nov., a thylakoid-bearing basal-branching cyanobacterium with intracellular carbonates, and proposal for Gloeomargaritales ord. nov.</title>
        <authorList>
            <person name="Moreira D."/>
            <person name="Tavera R."/>
            <person name="Benzerara K."/>
            <person name="Skouri-Panet F."/>
            <person name="Couradeau E."/>
            <person name="Gerard E."/>
            <person name="Loussert C."/>
            <person name="Novelo E."/>
            <person name="Zivanovic Y."/>
            <person name="Lopez-Garcia P."/>
        </authorList>
    </citation>
    <scope>NUCLEOTIDE SEQUENCE [LARGE SCALE GENOMIC DNA]</scope>
    <source>
        <strain evidence="3 4">D10</strain>
    </source>
</reference>
<dbReference type="RefSeq" id="WP_071454260.1">
    <property type="nucleotide sequence ID" value="NZ_CP017675.1"/>
</dbReference>
<dbReference type="EMBL" id="CP017675">
    <property type="protein sequence ID" value="APB33716.1"/>
    <property type="molecule type" value="Genomic_DNA"/>
</dbReference>
<protein>
    <recommendedName>
        <fullName evidence="2">Ribosome-binding factor A</fullName>
    </recommendedName>
</protein>
<proteinExistence type="inferred from homology"/>
<dbReference type="NCBIfam" id="TIGR00082">
    <property type="entry name" value="rbfA"/>
    <property type="match status" value="1"/>
</dbReference>
<dbReference type="InterPro" id="IPR020053">
    <property type="entry name" value="Ribosome-bd_factorA_CS"/>
</dbReference>
<keyword evidence="4" id="KW-1185">Reference proteome</keyword>
<dbReference type="PANTHER" id="PTHR33515">
    <property type="entry name" value="RIBOSOME-BINDING FACTOR A, CHLOROPLASTIC-RELATED"/>
    <property type="match status" value="1"/>
</dbReference>
<sequence length="126" mass="13883">MATSRRVERVAELIKREISQLLLSGIKDDRVGQGLVSVTAVEVSGDLQHAQVYVSIYGSPEVRAQTMAGLASATGYVRAVLGQRMRLRHTPEVVFREDTSLERGSRVIALLNQIRQNHPAEEGESN</sequence>
<dbReference type="Proteomes" id="UP000180235">
    <property type="component" value="Chromosome"/>
</dbReference>
<dbReference type="Gene3D" id="3.30.300.20">
    <property type="match status" value="1"/>
</dbReference>
<keyword evidence="2" id="KW-0963">Cytoplasm</keyword>
<evidence type="ECO:0000256" key="1">
    <source>
        <dbReference type="ARBA" id="ARBA00022517"/>
    </source>
</evidence>
<evidence type="ECO:0000313" key="3">
    <source>
        <dbReference type="EMBL" id="APB33716.1"/>
    </source>
</evidence>
<dbReference type="HAMAP" id="MF_00003">
    <property type="entry name" value="RbfA"/>
    <property type="match status" value="1"/>
</dbReference>
<dbReference type="GO" id="GO:0005829">
    <property type="term" value="C:cytosol"/>
    <property type="evidence" value="ECO:0007669"/>
    <property type="project" value="TreeGrafter"/>
</dbReference>
<dbReference type="SUPFAM" id="SSF89919">
    <property type="entry name" value="Ribosome-binding factor A, RbfA"/>
    <property type="match status" value="1"/>
</dbReference>
<evidence type="ECO:0000256" key="2">
    <source>
        <dbReference type="HAMAP-Rule" id="MF_00003"/>
    </source>
</evidence>
<dbReference type="InterPro" id="IPR015946">
    <property type="entry name" value="KH_dom-like_a/b"/>
</dbReference>
<organism evidence="3 4">
    <name type="scientific">Gloeomargarita lithophora Alchichica-D10</name>
    <dbReference type="NCBI Taxonomy" id="1188229"/>
    <lineage>
        <taxon>Bacteria</taxon>
        <taxon>Bacillati</taxon>
        <taxon>Cyanobacteriota</taxon>
        <taxon>Cyanophyceae</taxon>
        <taxon>Gloeomargaritales</taxon>
        <taxon>Gloeomargaritaceae</taxon>
        <taxon>Gloeomargarita</taxon>
    </lineage>
</organism>
<dbReference type="OrthoDB" id="307788at2"/>
<gene>
    <name evidence="2 3" type="primary">rbfA</name>
    <name evidence="3" type="ORF">GlitD10_1395</name>
</gene>
<dbReference type="PROSITE" id="PS01319">
    <property type="entry name" value="RBFA"/>
    <property type="match status" value="1"/>
</dbReference>
<dbReference type="InterPro" id="IPR023799">
    <property type="entry name" value="RbfA_dom_sf"/>
</dbReference>
<evidence type="ECO:0000313" key="4">
    <source>
        <dbReference type="Proteomes" id="UP000180235"/>
    </source>
</evidence>